<accession>A0A1V5SLF6</accession>
<dbReference type="Proteomes" id="UP000485569">
    <property type="component" value="Unassembled WGS sequence"/>
</dbReference>
<evidence type="ECO:0000313" key="7">
    <source>
        <dbReference type="EMBL" id="OQA54792.1"/>
    </source>
</evidence>
<evidence type="ECO:0000256" key="2">
    <source>
        <dbReference type="ARBA" id="ARBA00022475"/>
    </source>
</evidence>
<dbReference type="PANTHER" id="PTHR38825:SF1">
    <property type="entry name" value="TRANSPORTER, LYSE FAMILY"/>
    <property type="match status" value="1"/>
</dbReference>
<dbReference type="EMBL" id="MWBQ01000196">
    <property type="protein sequence ID" value="OQA54792.1"/>
    <property type="molecule type" value="Genomic_DNA"/>
</dbReference>
<reference evidence="7" key="1">
    <citation type="submission" date="2017-02" db="EMBL/GenBank/DDBJ databases">
        <title>Delving into the versatile metabolic prowess of the omnipresent phylum Bacteroidetes.</title>
        <authorList>
            <person name="Nobu M.K."/>
            <person name="Mei R."/>
            <person name="Narihiro T."/>
            <person name="Kuroda K."/>
            <person name="Liu W.-T."/>
        </authorList>
    </citation>
    <scope>NUCLEOTIDE SEQUENCE</scope>
    <source>
        <strain evidence="7">ADurb.Bin276</strain>
    </source>
</reference>
<comment type="subcellular location">
    <subcellularLocation>
        <location evidence="1">Cell membrane</location>
        <topology evidence="1">Multi-pass membrane protein</topology>
    </subcellularLocation>
</comment>
<evidence type="ECO:0000256" key="4">
    <source>
        <dbReference type="ARBA" id="ARBA00022989"/>
    </source>
</evidence>
<evidence type="ECO:0000256" key="6">
    <source>
        <dbReference type="SAM" id="Phobius"/>
    </source>
</evidence>
<organism evidence="7">
    <name type="scientific">Candidatus Atribacter allofermentans</name>
    <dbReference type="NCBI Taxonomy" id="1852833"/>
    <lineage>
        <taxon>Bacteria</taxon>
        <taxon>Pseudomonadati</taxon>
        <taxon>Atribacterota</taxon>
        <taxon>Atribacteria</taxon>
        <taxon>Atribacterales</taxon>
        <taxon>Atribacteraceae</taxon>
        <taxon>Atribacter</taxon>
    </lineage>
</organism>
<feature type="transmembrane region" description="Helical" evidence="6">
    <location>
        <begin position="189"/>
        <end position="207"/>
    </location>
</feature>
<proteinExistence type="predicted"/>
<dbReference type="AlphaFoldDB" id="A0A1V5SLF6"/>
<dbReference type="InterPro" id="IPR001123">
    <property type="entry name" value="LeuE-type"/>
</dbReference>
<dbReference type="GO" id="GO:0005886">
    <property type="term" value="C:plasma membrane"/>
    <property type="evidence" value="ECO:0007669"/>
    <property type="project" value="UniProtKB-SubCell"/>
</dbReference>
<feature type="transmembrane region" description="Helical" evidence="6">
    <location>
        <begin position="6"/>
        <end position="34"/>
    </location>
</feature>
<evidence type="ECO:0000256" key="1">
    <source>
        <dbReference type="ARBA" id="ARBA00004651"/>
    </source>
</evidence>
<feature type="transmembrane region" description="Helical" evidence="6">
    <location>
        <begin position="116"/>
        <end position="136"/>
    </location>
</feature>
<dbReference type="Pfam" id="PF01810">
    <property type="entry name" value="LysE"/>
    <property type="match status" value="1"/>
</dbReference>
<feature type="transmembrane region" description="Helical" evidence="6">
    <location>
        <begin position="148"/>
        <end position="168"/>
    </location>
</feature>
<name>A0A1V5SLF6_9BACT</name>
<keyword evidence="4 6" id="KW-1133">Transmembrane helix</keyword>
<sequence length="210" mass="22591">MDGSLGLISIFGSAFLIGFSGALMPGPMFALVLSGSSRSGFKAGPLTVLGHGILELALVIGLVLGLGSILQNETVFKIIGIVGGGVLVYLGVDMIRSLRQVRIDLKKDGKDPDKSLILHGIITSLSNPYWVMWWATIGMALMLSTSKYRLWGVVVFFIGHILADLVWYSSVSFAVDRGRKFLSQKVYQNIVAVCGVLLIGFGIYFVYGAV</sequence>
<keyword evidence="2" id="KW-1003">Cell membrane</keyword>
<evidence type="ECO:0000256" key="5">
    <source>
        <dbReference type="ARBA" id="ARBA00023136"/>
    </source>
</evidence>
<feature type="transmembrane region" description="Helical" evidence="6">
    <location>
        <begin position="75"/>
        <end position="95"/>
    </location>
</feature>
<dbReference type="PANTHER" id="PTHR38825">
    <property type="entry name" value="LYSINE EXPORTER PROTEIN (LYSE/YGGA)"/>
    <property type="match status" value="1"/>
</dbReference>
<keyword evidence="5 6" id="KW-0472">Membrane</keyword>
<keyword evidence="3 6" id="KW-0812">Transmembrane</keyword>
<dbReference type="GO" id="GO:0006865">
    <property type="term" value="P:amino acid transport"/>
    <property type="evidence" value="ECO:0007669"/>
    <property type="project" value="InterPro"/>
</dbReference>
<gene>
    <name evidence="7" type="ORF">BWY41_01894</name>
</gene>
<comment type="caution">
    <text evidence="7">The sequence shown here is derived from an EMBL/GenBank/DDBJ whole genome shotgun (WGS) entry which is preliminary data.</text>
</comment>
<evidence type="ECO:0000256" key="3">
    <source>
        <dbReference type="ARBA" id="ARBA00022692"/>
    </source>
</evidence>
<feature type="transmembrane region" description="Helical" evidence="6">
    <location>
        <begin position="46"/>
        <end position="69"/>
    </location>
</feature>
<protein>
    <submittedName>
        <fullName evidence="7">Leucine export protein LeuE</fullName>
    </submittedName>
</protein>